<name>A0ABP1R0V7_9HEXA</name>
<sequence>MDWEIYSERNRIQYVKFNNPSPPQIRKSDVHKQVGSFWSAGTPKSLSVYVIGDRSEDYSSTSNDKEIELMKTAKAMVIGCMIIFSLQSLMSFGLFIGAVKKNVCLCKIWAVISALIVVSTIIVAIWGSTVGRTGMITPHVEVHHPWIMMILTCFGTANLIYLLWVVVAFIQQMQQVEQMGINSIVELGGQLGEEGDQPVYVYQPFSAATLEAICGEN</sequence>
<keyword evidence="1" id="KW-0472">Membrane</keyword>
<dbReference type="EMBL" id="CAXLJM020000053">
    <property type="protein sequence ID" value="CAL8116792.1"/>
    <property type="molecule type" value="Genomic_DNA"/>
</dbReference>
<evidence type="ECO:0000256" key="1">
    <source>
        <dbReference type="SAM" id="Phobius"/>
    </source>
</evidence>
<evidence type="ECO:0000313" key="3">
    <source>
        <dbReference type="Proteomes" id="UP001642540"/>
    </source>
</evidence>
<dbReference type="Proteomes" id="UP001642540">
    <property type="component" value="Unassembled WGS sequence"/>
</dbReference>
<keyword evidence="1" id="KW-0812">Transmembrane</keyword>
<proteinExistence type="predicted"/>
<keyword evidence="1" id="KW-1133">Transmembrane helix</keyword>
<keyword evidence="3" id="KW-1185">Reference proteome</keyword>
<evidence type="ECO:0000313" key="2">
    <source>
        <dbReference type="EMBL" id="CAL8116792.1"/>
    </source>
</evidence>
<feature type="transmembrane region" description="Helical" evidence="1">
    <location>
        <begin position="146"/>
        <end position="170"/>
    </location>
</feature>
<comment type="caution">
    <text evidence="2">The sequence shown here is derived from an EMBL/GenBank/DDBJ whole genome shotgun (WGS) entry which is preliminary data.</text>
</comment>
<accession>A0ABP1R0V7</accession>
<gene>
    <name evidence="2" type="ORF">ODALV1_LOCUS17406</name>
</gene>
<reference evidence="2 3" key="1">
    <citation type="submission" date="2024-08" db="EMBL/GenBank/DDBJ databases">
        <authorList>
            <person name="Cucini C."/>
            <person name="Frati F."/>
        </authorList>
    </citation>
    <scope>NUCLEOTIDE SEQUENCE [LARGE SCALE GENOMIC DNA]</scope>
</reference>
<protein>
    <submittedName>
        <fullName evidence="2">Uncharacterized protein</fullName>
    </submittedName>
</protein>
<feature type="transmembrane region" description="Helical" evidence="1">
    <location>
        <begin position="108"/>
        <end position="126"/>
    </location>
</feature>
<organism evidence="2 3">
    <name type="scientific">Orchesella dallaii</name>
    <dbReference type="NCBI Taxonomy" id="48710"/>
    <lineage>
        <taxon>Eukaryota</taxon>
        <taxon>Metazoa</taxon>
        <taxon>Ecdysozoa</taxon>
        <taxon>Arthropoda</taxon>
        <taxon>Hexapoda</taxon>
        <taxon>Collembola</taxon>
        <taxon>Entomobryomorpha</taxon>
        <taxon>Entomobryoidea</taxon>
        <taxon>Orchesellidae</taxon>
        <taxon>Orchesellinae</taxon>
        <taxon>Orchesella</taxon>
    </lineage>
</organism>
<feature type="transmembrane region" description="Helical" evidence="1">
    <location>
        <begin position="75"/>
        <end position="96"/>
    </location>
</feature>